<protein>
    <submittedName>
        <fullName evidence="1">Uncharacterized protein</fullName>
    </submittedName>
</protein>
<reference evidence="1" key="2">
    <citation type="submission" date="2013-04" db="UniProtKB">
        <authorList>
            <consortium name="EnsemblPlants"/>
        </authorList>
    </citation>
    <scope>IDENTIFICATION</scope>
</reference>
<keyword evidence="2" id="KW-1185">Reference proteome</keyword>
<reference evidence="1" key="1">
    <citation type="journal article" date="2013" name="Nat. Commun.">
        <title>Whole-genome sequencing of Oryza brachyantha reveals mechanisms underlying Oryza genome evolution.</title>
        <authorList>
            <person name="Chen J."/>
            <person name="Huang Q."/>
            <person name="Gao D."/>
            <person name="Wang J."/>
            <person name="Lang Y."/>
            <person name="Liu T."/>
            <person name="Li B."/>
            <person name="Bai Z."/>
            <person name="Luis Goicoechea J."/>
            <person name="Liang C."/>
            <person name="Chen C."/>
            <person name="Zhang W."/>
            <person name="Sun S."/>
            <person name="Liao Y."/>
            <person name="Zhang X."/>
            <person name="Yang L."/>
            <person name="Song C."/>
            <person name="Wang M."/>
            <person name="Shi J."/>
            <person name="Liu G."/>
            <person name="Liu J."/>
            <person name="Zhou H."/>
            <person name="Zhou W."/>
            <person name="Yu Q."/>
            <person name="An N."/>
            <person name="Chen Y."/>
            <person name="Cai Q."/>
            <person name="Wang B."/>
            <person name="Liu B."/>
            <person name="Min J."/>
            <person name="Huang Y."/>
            <person name="Wu H."/>
            <person name="Li Z."/>
            <person name="Zhang Y."/>
            <person name="Yin Y."/>
            <person name="Song W."/>
            <person name="Jiang J."/>
            <person name="Jackson S.A."/>
            <person name="Wing R.A."/>
            <person name="Wang J."/>
            <person name="Chen M."/>
        </authorList>
    </citation>
    <scope>NUCLEOTIDE SEQUENCE [LARGE SCALE GENOMIC DNA]</scope>
    <source>
        <strain evidence="1">cv. IRGC 101232</strain>
    </source>
</reference>
<name>J3M146_ORYBR</name>
<dbReference type="HOGENOM" id="CLU_2100680_0_0_1"/>
<evidence type="ECO:0000313" key="2">
    <source>
        <dbReference type="Proteomes" id="UP000006038"/>
    </source>
</evidence>
<dbReference type="Gramene" id="OB04G31210.1">
    <property type="protein sequence ID" value="OB04G31210.1"/>
    <property type="gene ID" value="OB04G31210"/>
</dbReference>
<dbReference type="AlphaFoldDB" id="J3M146"/>
<dbReference type="EnsemblPlants" id="OB04G31210.1">
    <property type="protein sequence ID" value="OB04G31210.1"/>
    <property type="gene ID" value="OB04G31210"/>
</dbReference>
<proteinExistence type="predicted"/>
<dbReference type="Proteomes" id="UP000006038">
    <property type="component" value="Chromosome 4"/>
</dbReference>
<sequence length="116" mass="13133">METILLNAKSRISSTIIYSYSVDHSSISFTSTNFLSMVECDSFPLHNAAEWMILCRLSLETIFLFAPSQFPLTFSKNRAHLILLNSNMWVQDEKSMVIRSLFLVANPAITNAKTPL</sequence>
<evidence type="ECO:0000313" key="1">
    <source>
        <dbReference type="EnsemblPlants" id="OB04G31210.1"/>
    </source>
</evidence>
<organism evidence="1">
    <name type="scientific">Oryza brachyantha</name>
    <name type="common">malo sina</name>
    <dbReference type="NCBI Taxonomy" id="4533"/>
    <lineage>
        <taxon>Eukaryota</taxon>
        <taxon>Viridiplantae</taxon>
        <taxon>Streptophyta</taxon>
        <taxon>Embryophyta</taxon>
        <taxon>Tracheophyta</taxon>
        <taxon>Spermatophyta</taxon>
        <taxon>Magnoliopsida</taxon>
        <taxon>Liliopsida</taxon>
        <taxon>Poales</taxon>
        <taxon>Poaceae</taxon>
        <taxon>BOP clade</taxon>
        <taxon>Oryzoideae</taxon>
        <taxon>Oryzeae</taxon>
        <taxon>Oryzinae</taxon>
        <taxon>Oryza</taxon>
    </lineage>
</organism>
<accession>J3M146</accession>